<reference evidence="1" key="1">
    <citation type="submission" date="2020-04" db="EMBL/GenBank/DDBJ databases">
        <authorList>
            <person name="Zhang T."/>
        </authorList>
    </citation>
    <scope>NUCLEOTIDE SEQUENCE</scope>
    <source>
        <strain evidence="1">HKST-UBA13</strain>
    </source>
</reference>
<proteinExistence type="predicted"/>
<dbReference type="AlphaFoldDB" id="A0A955I8S3"/>
<organism evidence="1 2">
    <name type="scientific">Candidatus Dojkabacteria bacterium</name>
    <dbReference type="NCBI Taxonomy" id="2099670"/>
    <lineage>
        <taxon>Bacteria</taxon>
        <taxon>Candidatus Dojkabacteria</taxon>
    </lineage>
</organism>
<name>A0A955I8S3_9BACT</name>
<evidence type="ECO:0000313" key="2">
    <source>
        <dbReference type="Proteomes" id="UP000775877"/>
    </source>
</evidence>
<gene>
    <name evidence="1" type="ORF">KC678_02015</name>
</gene>
<evidence type="ECO:0000313" key="1">
    <source>
        <dbReference type="EMBL" id="MCA9381015.1"/>
    </source>
</evidence>
<comment type="caution">
    <text evidence="1">The sequence shown here is derived from an EMBL/GenBank/DDBJ whole genome shotgun (WGS) entry which is preliminary data.</text>
</comment>
<accession>A0A955I8S3</accession>
<dbReference type="EMBL" id="JAGQLJ010000042">
    <property type="protein sequence ID" value="MCA9381015.1"/>
    <property type="molecule type" value="Genomic_DNA"/>
</dbReference>
<sequence length="249" mass="28292">MPQTLLEMVQDILSEIGGDVVTSISDTEEADFVARIIKHTYLDLSSKSNWPMSRNNNIFSGSATLTNKTKLSLDSSIKQVISIYYDRRESTTSVKNFVKLEYLNPDDFLVLTNKRNNTESNVETVTDTSGIKFLIYNDVSPNYYTSFDDVSVVFDSYDSLRGTFLQVADFQATGYSIPTFTLSNSFVPSIPPDAFSLLYNEALSRVQWRAREFQDLKAESEATKQSRWMSRNAFRVNGGIKYPNYGRSR</sequence>
<reference evidence="1" key="2">
    <citation type="journal article" date="2021" name="Microbiome">
        <title>Successional dynamics and alternative stable states in a saline activated sludge microbial community over 9 years.</title>
        <authorList>
            <person name="Wang Y."/>
            <person name="Ye J."/>
            <person name="Ju F."/>
            <person name="Liu L."/>
            <person name="Boyd J.A."/>
            <person name="Deng Y."/>
            <person name="Parks D.H."/>
            <person name="Jiang X."/>
            <person name="Yin X."/>
            <person name="Woodcroft B.J."/>
            <person name="Tyson G.W."/>
            <person name="Hugenholtz P."/>
            <person name="Polz M.F."/>
            <person name="Zhang T."/>
        </authorList>
    </citation>
    <scope>NUCLEOTIDE SEQUENCE</scope>
    <source>
        <strain evidence="1">HKST-UBA13</strain>
    </source>
</reference>
<protein>
    <submittedName>
        <fullName evidence="1">Uncharacterized protein</fullName>
    </submittedName>
</protein>
<dbReference type="Proteomes" id="UP000775877">
    <property type="component" value="Unassembled WGS sequence"/>
</dbReference>